<reference evidence="9" key="1">
    <citation type="journal article" date="2020" name="Stud. Mycol.">
        <title>101 Dothideomycetes genomes: a test case for predicting lifestyles and emergence of pathogens.</title>
        <authorList>
            <person name="Haridas S."/>
            <person name="Albert R."/>
            <person name="Binder M."/>
            <person name="Bloem J."/>
            <person name="Labutti K."/>
            <person name="Salamov A."/>
            <person name="Andreopoulos B."/>
            <person name="Baker S."/>
            <person name="Barry K."/>
            <person name="Bills G."/>
            <person name="Bluhm B."/>
            <person name="Cannon C."/>
            <person name="Castanera R."/>
            <person name="Culley D."/>
            <person name="Daum C."/>
            <person name="Ezra D."/>
            <person name="Gonzalez J."/>
            <person name="Henrissat B."/>
            <person name="Kuo A."/>
            <person name="Liang C."/>
            <person name="Lipzen A."/>
            <person name="Lutzoni F."/>
            <person name="Magnuson J."/>
            <person name="Mondo S."/>
            <person name="Nolan M."/>
            <person name="Ohm R."/>
            <person name="Pangilinan J."/>
            <person name="Park H.-J."/>
            <person name="Ramirez L."/>
            <person name="Alfaro M."/>
            <person name="Sun H."/>
            <person name="Tritt A."/>
            <person name="Yoshinaga Y."/>
            <person name="Zwiers L.-H."/>
            <person name="Turgeon B."/>
            <person name="Goodwin S."/>
            <person name="Spatafora J."/>
            <person name="Crous P."/>
            <person name="Grigoriev I."/>
        </authorList>
    </citation>
    <scope>NUCLEOTIDE SEQUENCE</scope>
    <source>
        <strain evidence="9">CBS 107.79</strain>
    </source>
</reference>
<dbReference type="EMBL" id="ML976663">
    <property type="protein sequence ID" value="KAF1977477.1"/>
    <property type="molecule type" value="Genomic_DNA"/>
</dbReference>
<keyword evidence="3 7" id="KW-1133">Transmembrane helix</keyword>
<evidence type="ECO:0000256" key="7">
    <source>
        <dbReference type="SAM" id="Phobius"/>
    </source>
</evidence>
<keyword evidence="4 7" id="KW-0472">Membrane</keyword>
<name>A0A6A5VW98_9PLEO</name>
<evidence type="ECO:0000259" key="8">
    <source>
        <dbReference type="Pfam" id="PF20684"/>
    </source>
</evidence>
<evidence type="ECO:0000256" key="6">
    <source>
        <dbReference type="SAM" id="MobiDB-lite"/>
    </source>
</evidence>
<feature type="transmembrane region" description="Helical" evidence="7">
    <location>
        <begin position="143"/>
        <end position="173"/>
    </location>
</feature>
<dbReference type="GO" id="GO:0016020">
    <property type="term" value="C:membrane"/>
    <property type="evidence" value="ECO:0007669"/>
    <property type="project" value="UniProtKB-SubCell"/>
</dbReference>
<dbReference type="PANTHER" id="PTHR33048">
    <property type="entry name" value="PTH11-LIKE INTEGRAL MEMBRANE PROTEIN (AFU_ORTHOLOGUE AFUA_5G11245)"/>
    <property type="match status" value="1"/>
</dbReference>
<feature type="transmembrane region" description="Helical" evidence="7">
    <location>
        <begin position="222"/>
        <end position="242"/>
    </location>
</feature>
<gene>
    <name evidence="9" type="ORF">BU23DRAFT_453079</name>
</gene>
<feature type="region of interest" description="Disordered" evidence="6">
    <location>
        <begin position="301"/>
        <end position="326"/>
    </location>
</feature>
<dbReference type="InterPro" id="IPR049326">
    <property type="entry name" value="Rhodopsin_dom_fungi"/>
</dbReference>
<comment type="subcellular location">
    <subcellularLocation>
        <location evidence="1">Membrane</location>
        <topology evidence="1">Multi-pass membrane protein</topology>
    </subcellularLocation>
</comment>
<protein>
    <recommendedName>
        <fullName evidence="8">Rhodopsin domain-containing protein</fullName>
    </recommendedName>
</protein>
<comment type="similarity">
    <text evidence="5">Belongs to the SAT4 family.</text>
</comment>
<feature type="transmembrane region" description="Helical" evidence="7">
    <location>
        <begin position="20"/>
        <end position="41"/>
    </location>
</feature>
<dbReference type="AlphaFoldDB" id="A0A6A5VW98"/>
<evidence type="ECO:0000256" key="2">
    <source>
        <dbReference type="ARBA" id="ARBA00022692"/>
    </source>
</evidence>
<feature type="domain" description="Rhodopsin" evidence="8">
    <location>
        <begin position="37"/>
        <end position="286"/>
    </location>
</feature>
<feature type="transmembrane region" description="Helical" evidence="7">
    <location>
        <begin position="53"/>
        <end position="72"/>
    </location>
</feature>
<dbReference type="OrthoDB" id="5417844at2759"/>
<organism evidence="9 10">
    <name type="scientific">Bimuria novae-zelandiae CBS 107.79</name>
    <dbReference type="NCBI Taxonomy" id="1447943"/>
    <lineage>
        <taxon>Eukaryota</taxon>
        <taxon>Fungi</taxon>
        <taxon>Dikarya</taxon>
        <taxon>Ascomycota</taxon>
        <taxon>Pezizomycotina</taxon>
        <taxon>Dothideomycetes</taxon>
        <taxon>Pleosporomycetidae</taxon>
        <taxon>Pleosporales</taxon>
        <taxon>Massarineae</taxon>
        <taxon>Didymosphaeriaceae</taxon>
        <taxon>Bimuria</taxon>
    </lineage>
</organism>
<evidence type="ECO:0000256" key="5">
    <source>
        <dbReference type="ARBA" id="ARBA00038359"/>
    </source>
</evidence>
<dbReference type="Pfam" id="PF20684">
    <property type="entry name" value="Fung_rhodopsin"/>
    <property type="match status" value="1"/>
</dbReference>
<keyword evidence="2 7" id="KW-0812">Transmembrane</keyword>
<proteinExistence type="inferred from homology"/>
<dbReference type="InterPro" id="IPR052337">
    <property type="entry name" value="SAT4-like"/>
</dbReference>
<evidence type="ECO:0000256" key="3">
    <source>
        <dbReference type="ARBA" id="ARBA00022989"/>
    </source>
</evidence>
<evidence type="ECO:0000256" key="4">
    <source>
        <dbReference type="ARBA" id="ARBA00023136"/>
    </source>
</evidence>
<evidence type="ECO:0000313" key="9">
    <source>
        <dbReference type="EMBL" id="KAF1977477.1"/>
    </source>
</evidence>
<keyword evidence="10" id="KW-1185">Reference proteome</keyword>
<evidence type="ECO:0000256" key="1">
    <source>
        <dbReference type="ARBA" id="ARBA00004141"/>
    </source>
</evidence>
<dbReference type="PANTHER" id="PTHR33048:SF47">
    <property type="entry name" value="INTEGRAL MEMBRANE PROTEIN-RELATED"/>
    <property type="match status" value="1"/>
</dbReference>
<dbReference type="Proteomes" id="UP000800036">
    <property type="component" value="Unassembled WGS sequence"/>
</dbReference>
<sequence>MTVLSAANVGHLTNGYRNRTIIAISMCFPLAVHAVILRFTARRISGAGIWYDDWLACTGLVAVGVFISLILLDLPDDSAIRGEPIPESTLLANAKTVYVAELFYYISQFNQKLIPQSFLLQQKSSILAFYWRLFNVTSIRAPIYLVTCFVVAWFIASFLVTAFQCIPVAALWTPALKSSAKCVELAPFFFGTSIPNILADLLLLALPMPYVWSLKISLTQKICVMGFFLLGGFVLVASAIRLRLLLLLDLQGFLANWSVENTVLWSAMENCIGIVCICLPSLRPVVNLLPWASRFGNSLGSTHASGRDSRFLGTEHGPDKSKQQNDEYELLERDRAGCLIEAGKSIEGHSIQTMEDGSISVKTQIQISYSEEKQPAEAV</sequence>
<accession>A0A6A5VW98</accession>
<evidence type="ECO:0000313" key="10">
    <source>
        <dbReference type="Proteomes" id="UP000800036"/>
    </source>
</evidence>
<feature type="transmembrane region" description="Helical" evidence="7">
    <location>
        <begin position="185"/>
        <end position="210"/>
    </location>
</feature>
<feature type="compositionally biased region" description="Basic and acidic residues" evidence="6">
    <location>
        <begin position="316"/>
        <end position="326"/>
    </location>
</feature>